<dbReference type="PROSITE" id="PS00356">
    <property type="entry name" value="HTH_LACI_1"/>
    <property type="match status" value="1"/>
</dbReference>
<dbReference type="RefSeq" id="WP_066735333.1">
    <property type="nucleotide sequence ID" value="NZ_JAJCIQ010000024.1"/>
</dbReference>
<dbReference type="PROSITE" id="PS50932">
    <property type="entry name" value="HTH_LACI_2"/>
    <property type="match status" value="1"/>
</dbReference>
<gene>
    <name evidence="7" type="ORF">LIZ65_19270</name>
</gene>
<dbReference type="CDD" id="cd06291">
    <property type="entry name" value="PBP1_Qymf-like"/>
    <property type="match status" value="1"/>
</dbReference>
<evidence type="ECO:0000259" key="6">
    <source>
        <dbReference type="PROSITE" id="PS50943"/>
    </source>
</evidence>
<accession>A0ABS8DM21</accession>
<dbReference type="PRINTS" id="PR00036">
    <property type="entry name" value="HTHLACI"/>
</dbReference>
<dbReference type="Pfam" id="PF00356">
    <property type="entry name" value="LacI"/>
    <property type="match status" value="1"/>
</dbReference>
<dbReference type="SMART" id="SM00354">
    <property type="entry name" value="HTH_LACI"/>
    <property type="match status" value="1"/>
</dbReference>
<reference evidence="7 8" key="1">
    <citation type="submission" date="2021-10" db="EMBL/GenBank/DDBJ databases">
        <title>Collection of gut derived symbiotic bacterial strains cultured from healthy donors.</title>
        <authorList>
            <person name="Lin H."/>
            <person name="Littmann E."/>
            <person name="Kohout C."/>
            <person name="Pamer E.G."/>
        </authorList>
    </citation>
    <scope>NUCLEOTIDE SEQUENCE [LARGE SCALE GENOMIC DNA]</scope>
    <source>
        <strain evidence="7 8">DFI.1.165</strain>
    </source>
</reference>
<dbReference type="InterPro" id="IPR010982">
    <property type="entry name" value="Lambda_DNA-bd_dom_sf"/>
</dbReference>
<evidence type="ECO:0000256" key="4">
    <source>
        <dbReference type="ARBA" id="ARBA00023163"/>
    </source>
</evidence>
<dbReference type="Proteomes" id="UP001299546">
    <property type="component" value="Unassembled WGS sequence"/>
</dbReference>
<sequence>MTSIREVAKIAGVSPSTVSRVMNGTAKVDEEKQQRVLAAIEQTGFKPNELARALFKKSSKMIGVIVPNIENPFFNEMAKAIEEEVFRGGYKMLLCNSNDDGEKELANIEMLSQMKADGIVIMTNCDSTGKAIANCEIPVVVVDRKVSGGGEIAYIESNHYEGGRIAMNHLLQCGCKNIVCMRAPQELSSGRKRYQGYQDVCKQYGIKEQFVDCKYSYDSGIEATKNILKEYPEADGIIACNDMVAAAVYKILHNEGLRVPEEIQIIGFDNIVFSRLFTPEFTTIEQPITDMGTLAARIIIEYVQGKPFQKENIFDVTLLKRQTTKVKE</sequence>
<evidence type="ECO:0000256" key="3">
    <source>
        <dbReference type="ARBA" id="ARBA00023125"/>
    </source>
</evidence>
<evidence type="ECO:0000256" key="1">
    <source>
        <dbReference type="ARBA" id="ARBA00022491"/>
    </source>
</evidence>
<dbReference type="EMBL" id="JAJCIS010000025">
    <property type="protein sequence ID" value="MCB7389425.1"/>
    <property type="molecule type" value="Genomic_DNA"/>
</dbReference>
<protein>
    <submittedName>
        <fullName evidence="7">LacI family transcriptional regulator</fullName>
    </submittedName>
</protein>
<comment type="caution">
    <text evidence="7">The sequence shown here is derived from an EMBL/GenBank/DDBJ whole genome shotgun (WGS) entry which is preliminary data.</text>
</comment>
<evidence type="ECO:0000313" key="7">
    <source>
        <dbReference type="EMBL" id="MCB7389425.1"/>
    </source>
</evidence>
<feature type="domain" description="HTH lacI-type" evidence="5">
    <location>
        <begin position="2"/>
        <end position="56"/>
    </location>
</feature>
<dbReference type="InterPro" id="IPR000843">
    <property type="entry name" value="HTH_LacI"/>
</dbReference>
<dbReference type="Pfam" id="PF00532">
    <property type="entry name" value="Peripla_BP_1"/>
    <property type="match status" value="1"/>
</dbReference>
<dbReference type="InterPro" id="IPR001761">
    <property type="entry name" value="Peripla_BP/Lac1_sug-bd_dom"/>
</dbReference>
<evidence type="ECO:0000256" key="2">
    <source>
        <dbReference type="ARBA" id="ARBA00023015"/>
    </source>
</evidence>
<keyword evidence="3" id="KW-0238">DNA-binding</keyword>
<proteinExistence type="predicted"/>
<feature type="domain" description="HTH cro/C1-type" evidence="6">
    <location>
        <begin position="3"/>
        <end position="50"/>
    </location>
</feature>
<dbReference type="InterPro" id="IPR028082">
    <property type="entry name" value="Peripla_BP_I"/>
</dbReference>
<organism evidence="7 8">
    <name type="scientific">Bariatricus massiliensis</name>
    <dbReference type="NCBI Taxonomy" id="1745713"/>
    <lineage>
        <taxon>Bacteria</taxon>
        <taxon>Bacillati</taxon>
        <taxon>Bacillota</taxon>
        <taxon>Clostridia</taxon>
        <taxon>Lachnospirales</taxon>
        <taxon>Lachnospiraceae</taxon>
        <taxon>Bariatricus</taxon>
    </lineage>
</organism>
<dbReference type="PANTHER" id="PTHR30146:SF95">
    <property type="entry name" value="RIBOSE OPERON REPRESSOR"/>
    <property type="match status" value="1"/>
</dbReference>
<dbReference type="SUPFAM" id="SSF47413">
    <property type="entry name" value="lambda repressor-like DNA-binding domains"/>
    <property type="match status" value="1"/>
</dbReference>
<dbReference type="PANTHER" id="PTHR30146">
    <property type="entry name" value="LACI-RELATED TRANSCRIPTIONAL REPRESSOR"/>
    <property type="match status" value="1"/>
</dbReference>
<evidence type="ECO:0000313" key="8">
    <source>
        <dbReference type="Proteomes" id="UP001299546"/>
    </source>
</evidence>
<name>A0ABS8DM21_9FIRM</name>
<dbReference type="PROSITE" id="PS50943">
    <property type="entry name" value="HTH_CROC1"/>
    <property type="match status" value="1"/>
</dbReference>
<keyword evidence="4" id="KW-0804">Transcription</keyword>
<dbReference type="SUPFAM" id="SSF53822">
    <property type="entry name" value="Periplasmic binding protein-like I"/>
    <property type="match status" value="1"/>
</dbReference>
<dbReference type="Gene3D" id="1.10.260.40">
    <property type="entry name" value="lambda repressor-like DNA-binding domains"/>
    <property type="match status" value="1"/>
</dbReference>
<dbReference type="CDD" id="cd01392">
    <property type="entry name" value="HTH_LacI"/>
    <property type="match status" value="1"/>
</dbReference>
<keyword evidence="2" id="KW-0805">Transcription regulation</keyword>
<evidence type="ECO:0000259" key="5">
    <source>
        <dbReference type="PROSITE" id="PS50932"/>
    </source>
</evidence>
<keyword evidence="8" id="KW-1185">Reference proteome</keyword>
<keyword evidence="1" id="KW-0678">Repressor</keyword>
<dbReference type="InterPro" id="IPR001387">
    <property type="entry name" value="Cro/C1-type_HTH"/>
</dbReference>
<dbReference type="Gene3D" id="3.40.50.2300">
    <property type="match status" value="2"/>
</dbReference>